<dbReference type="RefSeq" id="WP_036654476.1">
    <property type="nucleotide sequence ID" value="NZ_JQCR01000003.1"/>
</dbReference>
<dbReference type="EMBL" id="JQCR01000003">
    <property type="protein sequence ID" value="KGE16526.1"/>
    <property type="molecule type" value="Genomic_DNA"/>
</dbReference>
<dbReference type="OrthoDB" id="9770043at2"/>
<comment type="caution">
    <text evidence="1">The sequence shown here is derived from an EMBL/GenBank/DDBJ whole genome shotgun (WGS) entry which is preliminary data.</text>
</comment>
<gene>
    <name evidence="1" type="ORF">PWYN_17515</name>
</gene>
<keyword evidence="2" id="KW-1185">Reference proteome</keyword>
<evidence type="ECO:0000313" key="2">
    <source>
        <dbReference type="Proteomes" id="UP000029734"/>
    </source>
</evidence>
<name>A0A098M3E8_9BACL</name>
<organism evidence="1 2">
    <name type="scientific">Paenibacillus wynnii</name>
    <dbReference type="NCBI Taxonomy" id="268407"/>
    <lineage>
        <taxon>Bacteria</taxon>
        <taxon>Bacillati</taxon>
        <taxon>Bacillota</taxon>
        <taxon>Bacilli</taxon>
        <taxon>Bacillales</taxon>
        <taxon>Paenibacillaceae</taxon>
        <taxon>Paenibacillus</taxon>
    </lineage>
</organism>
<dbReference type="AlphaFoldDB" id="A0A098M3E8"/>
<reference evidence="1 2" key="1">
    <citation type="submission" date="2014-08" db="EMBL/GenBank/DDBJ databases">
        <authorList>
            <person name="den Bakker H.C."/>
        </authorList>
    </citation>
    <scope>NUCLEOTIDE SEQUENCE [LARGE SCALE GENOMIC DNA]</scope>
    <source>
        <strain evidence="1 2">DSM 18334</strain>
    </source>
</reference>
<dbReference type="eggNOG" id="ENOG502ZXUF">
    <property type="taxonomic scope" value="Bacteria"/>
</dbReference>
<proteinExistence type="predicted"/>
<sequence length="94" mass="10981">MARESLEADGAHAYFMVFPDNSPRNKNNGGYEFQFREVSSGDSAAIYPEDYTTEPPIFPVNYPNTWVRLQRDKDEFHAWYSTDGVEWIIMLQHD</sequence>
<dbReference type="Proteomes" id="UP000029734">
    <property type="component" value="Unassembled WGS sequence"/>
</dbReference>
<evidence type="ECO:0000313" key="1">
    <source>
        <dbReference type="EMBL" id="KGE16526.1"/>
    </source>
</evidence>
<accession>A0A098M3E8</accession>
<protein>
    <submittedName>
        <fullName evidence="1">Uncharacterized protein</fullName>
    </submittedName>
</protein>
<reference evidence="1 2" key="2">
    <citation type="submission" date="2014-10" db="EMBL/GenBank/DDBJ databases">
        <title>Comparative genomics of the Paenibacillus odorifer group.</title>
        <authorList>
            <person name="Tsai Y.-C."/>
            <person name="Martin N."/>
            <person name="Korlach J."/>
            <person name="Wiedmann M."/>
        </authorList>
    </citation>
    <scope>NUCLEOTIDE SEQUENCE [LARGE SCALE GENOMIC DNA]</scope>
    <source>
        <strain evidence="1 2">DSM 18334</strain>
    </source>
</reference>